<keyword evidence="4" id="KW-1185">Reference proteome</keyword>
<sequence>MDENKAAQLRDAELPGYELPVQDAEEQPNVIIALDNAPFEDAVPTNSGYARLNIPQNRDQALLADLSKDYALFRFPEGYRCPRYEFDPTSARFHQRVRDSLEQRSPVVFSSRTKEDFDTALNWKTSLWTREYLADKVGPAFVKGKKVKRISEPLGSISERKEGFGISFTDFLDSIKNNNSNYYLGIQKRILELGKPHFSDPRQFEAIFGSRAPWYEQAPLSALQDDFSFPQFYIDATGRTELKSKDAYKMNFWMGNLSVPSKSGLHFDTQDNMYFVLSGYKKFNLYTPADGPAFYTARVKVSANGKLSRRTLRTPVSNKPNVDVDDMDIGSFPLFPYTHRQVQQLAYLAIQLVPNNNFGQLMGRCRPIFSGDKLLARQISSQAATTPTKAKP</sequence>
<dbReference type="Pfam" id="PF13621">
    <property type="entry name" value="Cupin_8"/>
    <property type="match status" value="1"/>
</dbReference>
<comment type="similarity">
    <text evidence="1">Belongs to the JARID1 histone demethylase family.</text>
</comment>
<accession>A0AAE0FIY8</accession>
<reference evidence="3 4" key="1">
    <citation type="journal article" date="2015" name="Genome Biol. Evol.">
        <title>Comparative Genomics of a Bacterivorous Green Alga Reveals Evolutionary Causalities and Consequences of Phago-Mixotrophic Mode of Nutrition.</title>
        <authorList>
            <person name="Burns J.A."/>
            <person name="Paasch A."/>
            <person name="Narechania A."/>
            <person name="Kim E."/>
        </authorList>
    </citation>
    <scope>NUCLEOTIDE SEQUENCE [LARGE SCALE GENOMIC DNA]</scope>
    <source>
        <strain evidence="3 4">PLY_AMNH</strain>
    </source>
</reference>
<dbReference type="PANTHER" id="PTHR12461:SF100">
    <property type="entry name" value="JMJC DOMAIN-CONTAINING PROTEIN 4"/>
    <property type="match status" value="1"/>
</dbReference>
<evidence type="ECO:0000259" key="2">
    <source>
        <dbReference type="Pfam" id="PF13621"/>
    </source>
</evidence>
<dbReference type="SUPFAM" id="SSF51197">
    <property type="entry name" value="Clavaminate synthase-like"/>
    <property type="match status" value="1"/>
</dbReference>
<protein>
    <recommendedName>
        <fullName evidence="2">Cupin-like domain-containing protein</fullName>
    </recommendedName>
</protein>
<gene>
    <name evidence="3" type="ORF">CYMTET_30460</name>
</gene>
<evidence type="ECO:0000313" key="4">
    <source>
        <dbReference type="Proteomes" id="UP001190700"/>
    </source>
</evidence>
<comment type="caution">
    <text evidence="3">The sequence shown here is derived from an EMBL/GenBank/DDBJ whole genome shotgun (WGS) entry which is preliminary data.</text>
</comment>
<dbReference type="Proteomes" id="UP001190700">
    <property type="component" value="Unassembled WGS sequence"/>
</dbReference>
<feature type="domain" description="Cupin-like" evidence="2">
    <location>
        <begin position="98"/>
        <end position="344"/>
    </location>
</feature>
<dbReference type="Gene3D" id="2.60.120.650">
    <property type="entry name" value="Cupin"/>
    <property type="match status" value="1"/>
</dbReference>
<evidence type="ECO:0000256" key="1">
    <source>
        <dbReference type="ARBA" id="ARBA00006801"/>
    </source>
</evidence>
<name>A0AAE0FIY8_9CHLO</name>
<organism evidence="3 4">
    <name type="scientific">Cymbomonas tetramitiformis</name>
    <dbReference type="NCBI Taxonomy" id="36881"/>
    <lineage>
        <taxon>Eukaryota</taxon>
        <taxon>Viridiplantae</taxon>
        <taxon>Chlorophyta</taxon>
        <taxon>Pyramimonadophyceae</taxon>
        <taxon>Pyramimonadales</taxon>
        <taxon>Pyramimonadaceae</taxon>
        <taxon>Cymbomonas</taxon>
    </lineage>
</organism>
<proteinExistence type="inferred from homology"/>
<evidence type="ECO:0000313" key="3">
    <source>
        <dbReference type="EMBL" id="KAK3260590.1"/>
    </source>
</evidence>
<dbReference type="PANTHER" id="PTHR12461">
    <property type="entry name" value="HYPOXIA-INDUCIBLE FACTOR 1 ALPHA INHIBITOR-RELATED"/>
    <property type="match status" value="1"/>
</dbReference>
<dbReference type="InterPro" id="IPR041667">
    <property type="entry name" value="Cupin_8"/>
</dbReference>
<dbReference type="EMBL" id="LGRX02017571">
    <property type="protein sequence ID" value="KAK3260590.1"/>
    <property type="molecule type" value="Genomic_DNA"/>
</dbReference>
<dbReference type="AlphaFoldDB" id="A0AAE0FIY8"/>